<dbReference type="OrthoDB" id="3078518at2"/>
<evidence type="ECO:0000313" key="1">
    <source>
        <dbReference type="EMBL" id="RSZ55060.1"/>
    </source>
</evidence>
<dbReference type="InterPro" id="IPR022385">
    <property type="entry name" value="Rhs_assc_core"/>
</dbReference>
<dbReference type="AlphaFoldDB" id="A0A430HC10"/>
<comment type="caution">
    <text evidence="1">The sequence shown here is derived from an EMBL/GenBank/DDBJ whole genome shotgun (WGS) entry which is preliminary data.</text>
</comment>
<dbReference type="Proteomes" id="UP000278085">
    <property type="component" value="Unassembled WGS sequence"/>
</dbReference>
<organism evidence="1 2">
    <name type="scientific">Massilia atriviolacea</name>
    <dbReference type="NCBI Taxonomy" id="2495579"/>
    <lineage>
        <taxon>Bacteria</taxon>
        <taxon>Pseudomonadati</taxon>
        <taxon>Pseudomonadota</taxon>
        <taxon>Betaproteobacteria</taxon>
        <taxon>Burkholderiales</taxon>
        <taxon>Oxalobacteraceae</taxon>
        <taxon>Telluria group</taxon>
        <taxon>Massilia</taxon>
    </lineage>
</organism>
<name>A0A430HC10_9BURK</name>
<reference evidence="1 2" key="1">
    <citation type="submission" date="2018-12" db="EMBL/GenBank/DDBJ databases">
        <authorList>
            <person name="Yang E."/>
        </authorList>
    </citation>
    <scope>NUCLEOTIDE SEQUENCE [LARGE SCALE GENOMIC DNA]</scope>
    <source>
        <strain evidence="1 2">SOD</strain>
    </source>
</reference>
<dbReference type="NCBIfam" id="TIGR03696">
    <property type="entry name" value="Rhs_assc_core"/>
    <property type="match status" value="1"/>
</dbReference>
<dbReference type="InterPro" id="IPR050708">
    <property type="entry name" value="T6SS_VgrG/RHS"/>
</dbReference>
<accession>A0A430HC10</accession>
<gene>
    <name evidence="1" type="ORF">EJB06_31470</name>
</gene>
<dbReference type="PANTHER" id="PTHR32305:SF15">
    <property type="entry name" value="PROTEIN RHSA-RELATED"/>
    <property type="match status" value="1"/>
</dbReference>
<proteinExistence type="predicted"/>
<dbReference type="EMBL" id="RXLQ01000053">
    <property type="protein sequence ID" value="RSZ55060.1"/>
    <property type="molecule type" value="Genomic_DNA"/>
</dbReference>
<evidence type="ECO:0000313" key="2">
    <source>
        <dbReference type="Proteomes" id="UP000278085"/>
    </source>
</evidence>
<dbReference type="PRINTS" id="PR00394">
    <property type="entry name" value="RHSPROTEIN"/>
</dbReference>
<keyword evidence="2" id="KW-1185">Reference proteome</keyword>
<sequence length="60" mass="6883">MRRPGQYYDKSTNLFYNYHRDYDPQTGRYIQSDPIGLNGGINTYGYVEGNPLSYADPAVV</sequence>
<dbReference type="RefSeq" id="WP_126077960.1">
    <property type="nucleotide sequence ID" value="NZ_CP051166.1"/>
</dbReference>
<dbReference type="Gene3D" id="2.180.10.10">
    <property type="entry name" value="RHS repeat-associated core"/>
    <property type="match status" value="1"/>
</dbReference>
<dbReference type="PANTHER" id="PTHR32305">
    <property type="match status" value="1"/>
</dbReference>
<protein>
    <submittedName>
        <fullName evidence="1">RHS repeat-associated core domain-containing protein</fullName>
    </submittedName>
</protein>